<gene>
    <name evidence="4" type="ORF">B5V03_05795</name>
</gene>
<dbReference type="Pfam" id="PF00144">
    <property type="entry name" value="Beta-lactamase"/>
    <property type="match status" value="1"/>
</dbReference>
<evidence type="ECO:0000256" key="1">
    <source>
        <dbReference type="SAM" id="MobiDB-lite"/>
    </source>
</evidence>
<dbReference type="InterPro" id="IPR001466">
    <property type="entry name" value="Beta-lactam-related"/>
</dbReference>
<dbReference type="SUPFAM" id="SSF56601">
    <property type="entry name" value="beta-lactamase/transpeptidase-like"/>
    <property type="match status" value="1"/>
</dbReference>
<keyword evidence="2" id="KW-0732">Signal</keyword>
<dbReference type="PANTHER" id="PTHR43283">
    <property type="entry name" value="BETA-LACTAMASE-RELATED"/>
    <property type="match status" value="1"/>
</dbReference>
<dbReference type="Gene3D" id="3.40.710.10">
    <property type="entry name" value="DD-peptidase/beta-lactamase superfamily"/>
    <property type="match status" value="1"/>
</dbReference>
<evidence type="ECO:0000259" key="3">
    <source>
        <dbReference type="Pfam" id="PF00144"/>
    </source>
</evidence>
<sequence length="376" mass="41479">MSYLRRIIALAAFAFTLAPPVGWSGPANATPDEVGGPSEPGTAPPPSTYWRTDGQAAQSAECRAVLAEVRERLRNQATTTFMAVRGDQIVFSEGPIARPSLVRSVRKSLLAILYGQPVADGRVDLDATLAELGIDDLGGLLPLERQARVRDLLAARSGVYHPAANPGDDAAGAPPRGSQAPGQYFLYNNWDFNVAGDIYEQRTQRNLYDAFAQEIASPLGLEDFVRERHRRTGRLSRSTHLAYPFYLSARDMARIGELMMAEGQWQGRRIVPAGWTQLITRPVTPSAEMHPPSAVRRRMSYGLLWWIPELPDDSPLAGSYLAWGYFGQWILVIPKSGMVVVHKYDTDAREDEAHPATVPVQNFLEQARMIAQAPCK</sequence>
<feature type="domain" description="Beta-lactamase-related" evidence="3">
    <location>
        <begin position="102"/>
        <end position="341"/>
    </location>
</feature>
<organism evidence="4 5">
    <name type="scientific">Bradyrhizobium betae</name>
    <dbReference type="NCBI Taxonomy" id="244734"/>
    <lineage>
        <taxon>Bacteria</taxon>
        <taxon>Pseudomonadati</taxon>
        <taxon>Pseudomonadota</taxon>
        <taxon>Alphaproteobacteria</taxon>
        <taxon>Hyphomicrobiales</taxon>
        <taxon>Nitrobacteraceae</taxon>
        <taxon>Bradyrhizobium</taxon>
    </lineage>
</organism>
<evidence type="ECO:0000256" key="2">
    <source>
        <dbReference type="SAM" id="SignalP"/>
    </source>
</evidence>
<dbReference type="PANTHER" id="PTHR43283:SF7">
    <property type="entry name" value="BETA-LACTAMASE-RELATED DOMAIN-CONTAINING PROTEIN"/>
    <property type="match status" value="1"/>
</dbReference>
<dbReference type="Proteomes" id="UP000290819">
    <property type="component" value="Unassembled WGS sequence"/>
</dbReference>
<dbReference type="InterPro" id="IPR012338">
    <property type="entry name" value="Beta-lactam/transpept-like"/>
</dbReference>
<accession>A0A4Q1VIV5</accession>
<feature type="chain" id="PRO_5020235683" description="Beta-lactamase-related domain-containing protein" evidence="2">
    <location>
        <begin position="30"/>
        <end position="376"/>
    </location>
</feature>
<evidence type="ECO:0000313" key="4">
    <source>
        <dbReference type="EMBL" id="RXT51006.1"/>
    </source>
</evidence>
<reference evidence="4 5" key="1">
    <citation type="submission" date="2017-03" db="EMBL/GenBank/DDBJ databases">
        <authorList>
            <person name="Safronova V.I."/>
            <person name="Sazanova A.L."/>
            <person name="Chirak E.R."/>
        </authorList>
    </citation>
    <scope>NUCLEOTIDE SEQUENCE [LARGE SCALE GENOMIC DNA]</scope>
    <source>
        <strain evidence="4 5">Opo-243</strain>
    </source>
</reference>
<dbReference type="AlphaFoldDB" id="A0A4Q1VIV5"/>
<comment type="caution">
    <text evidence="4">The sequence shown here is derived from an EMBL/GenBank/DDBJ whole genome shotgun (WGS) entry which is preliminary data.</text>
</comment>
<evidence type="ECO:0000313" key="5">
    <source>
        <dbReference type="Proteomes" id="UP000290819"/>
    </source>
</evidence>
<name>A0A4Q1VIV5_9BRAD</name>
<dbReference type="EMBL" id="MZXW01000011">
    <property type="protein sequence ID" value="RXT51006.1"/>
    <property type="molecule type" value="Genomic_DNA"/>
</dbReference>
<feature type="signal peptide" evidence="2">
    <location>
        <begin position="1"/>
        <end position="29"/>
    </location>
</feature>
<proteinExistence type="predicted"/>
<keyword evidence="5" id="KW-1185">Reference proteome</keyword>
<feature type="region of interest" description="Disordered" evidence="1">
    <location>
        <begin position="26"/>
        <end position="53"/>
    </location>
</feature>
<dbReference type="InterPro" id="IPR050789">
    <property type="entry name" value="Diverse_Enzym_Activities"/>
</dbReference>
<protein>
    <recommendedName>
        <fullName evidence="3">Beta-lactamase-related domain-containing protein</fullName>
    </recommendedName>
</protein>